<dbReference type="Proteomes" id="UP000825729">
    <property type="component" value="Unassembled WGS sequence"/>
</dbReference>
<dbReference type="SUPFAM" id="SSF56019">
    <property type="entry name" value="The spindle assembly checkpoint protein mad2"/>
    <property type="match status" value="1"/>
</dbReference>
<dbReference type="InterPro" id="IPR045091">
    <property type="entry name" value="Mad2-like"/>
</dbReference>
<comment type="caution">
    <text evidence="2">The sequence shown here is derived from an EMBL/GenBank/DDBJ whole genome shotgun (WGS) entry which is preliminary data.</text>
</comment>
<evidence type="ECO:0000259" key="1">
    <source>
        <dbReference type="PROSITE" id="PS50815"/>
    </source>
</evidence>
<proteinExistence type="predicted"/>
<dbReference type="PROSITE" id="PS50815">
    <property type="entry name" value="HORMA"/>
    <property type="match status" value="1"/>
</dbReference>
<accession>A0AAV7DTB9</accession>
<feature type="domain" description="HORMA" evidence="1">
    <location>
        <begin position="11"/>
        <end position="193"/>
    </location>
</feature>
<dbReference type="Pfam" id="PF02301">
    <property type="entry name" value="HORMA"/>
    <property type="match status" value="1"/>
</dbReference>
<organism evidence="2 3">
    <name type="scientific">Aristolochia fimbriata</name>
    <name type="common">White veined hardy Dutchman's pipe vine</name>
    <dbReference type="NCBI Taxonomy" id="158543"/>
    <lineage>
        <taxon>Eukaryota</taxon>
        <taxon>Viridiplantae</taxon>
        <taxon>Streptophyta</taxon>
        <taxon>Embryophyta</taxon>
        <taxon>Tracheophyta</taxon>
        <taxon>Spermatophyta</taxon>
        <taxon>Magnoliopsida</taxon>
        <taxon>Magnoliidae</taxon>
        <taxon>Piperales</taxon>
        <taxon>Aristolochiaceae</taxon>
        <taxon>Aristolochia</taxon>
    </lineage>
</organism>
<evidence type="ECO:0000313" key="2">
    <source>
        <dbReference type="EMBL" id="KAG9439498.1"/>
    </source>
</evidence>
<protein>
    <recommendedName>
        <fullName evidence="1">HORMA domain-containing protein</fullName>
    </recommendedName>
</protein>
<sequence>MERRSNPLRHNETVRVLLEFLEVAVTSVVFLKSVYPAGAFERRRYMGVIVPRARHPELREYIHTSISSLSPFVEKEQVERVTVIFFNNENIPIEKFVFKLSLNLSHRQEVEEPDFKFSLRSFLMKLSQAKSLTRALPTDCRWEVTAYFRSLPDHSSKEAPLWIPTDTQLWQQPPAITPIKSMSSEPLSMQLYLEHPGPSESAGRTG</sequence>
<dbReference type="InterPro" id="IPR036570">
    <property type="entry name" value="HORMA_dom_sf"/>
</dbReference>
<dbReference type="PANTHER" id="PTHR11842">
    <property type="entry name" value="MITOTIC SPINDLE ASSEMBLY CHECKPOINT PROTEIN MAD2"/>
    <property type="match status" value="1"/>
</dbReference>
<dbReference type="GO" id="GO:0016035">
    <property type="term" value="C:zeta DNA polymerase complex"/>
    <property type="evidence" value="ECO:0007669"/>
    <property type="project" value="TreeGrafter"/>
</dbReference>
<dbReference type="EMBL" id="JAINDJ010000008">
    <property type="protein sequence ID" value="KAG9439498.1"/>
    <property type="molecule type" value="Genomic_DNA"/>
</dbReference>
<evidence type="ECO:0000313" key="3">
    <source>
        <dbReference type="Proteomes" id="UP000825729"/>
    </source>
</evidence>
<keyword evidence="3" id="KW-1185">Reference proteome</keyword>
<dbReference type="PANTHER" id="PTHR11842:SF10">
    <property type="entry name" value="MITOTIC SPINDLE ASSEMBLY CHECKPOINT PROTEIN MAD2B"/>
    <property type="match status" value="1"/>
</dbReference>
<dbReference type="AlphaFoldDB" id="A0AAV7DTB9"/>
<reference evidence="2 3" key="1">
    <citation type="submission" date="2021-07" db="EMBL/GenBank/DDBJ databases">
        <title>The Aristolochia fimbriata genome: insights into angiosperm evolution, floral development and chemical biosynthesis.</title>
        <authorList>
            <person name="Jiao Y."/>
        </authorList>
    </citation>
    <scope>NUCLEOTIDE SEQUENCE [LARGE SCALE GENOMIC DNA]</scope>
    <source>
        <strain evidence="2">IBCAS-2021</strain>
        <tissue evidence="2">Leaf</tissue>
    </source>
</reference>
<name>A0AAV7DTB9_ARIFI</name>
<dbReference type="Gene3D" id="3.30.900.10">
    <property type="entry name" value="HORMA domain"/>
    <property type="match status" value="1"/>
</dbReference>
<dbReference type="InterPro" id="IPR003511">
    <property type="entry name" value="HORMA_dom"/>
</dbReference>
<gene>
    <name evidence="2" type="ORF">H6P81_019663</name>
</gene>